<organism evidence="2 3">
    <name type="scientific">Morella rubra</name>
    <name type="common">Chinese bayberry</name>
    <dbReference type="NCBI Taxonomy" id="262757"/>
    <lineage>
        <taxon>Eukaryota</taxon>
        <taxon>Viridiplantae</taxon>
        <taxon>Streptophyta</taxon>
        <taxon>Embryophyta</taxon>
        <taxon>Tracheophyta</taxon>
        <taxon>Spermatophyta</taxon>
        <taxon>Magnoliopsida</taxon>
        <taxon>eudicotyledons</taxon>
        <taxon>Gunneridae</taxon>
        <taxon>Pentapetalae</taxon>
        <taxon>rosids</taxon>
        <taxon>fabids</taxon>
        <taxon>Fagales</taxon>
        <taxon>Myricaceae</taxon>
        <taxon>Morella</taxon>
    </lineage>
</organism>
<feature type="region of interest" description="Disordered" evidence="1">
    <location>
        <begin position="56"/>
        <end position="76"/>
    </location>
</feature>
<keyword evidence="3" id="KW-1185">Reference proteome</keyword>
<dbReference type="PANTHER" id="PTHR47559">
    <property type="entry name" value="OS03G0844900 PROTEIN"/>
    <property type="match status" value="1"/>
</dbReference>
<proteinExistence type="predicted"/>
<reference evidence="2 3" key="1">
    <citation type="journal article" date="2019" name="Plant Biotechnol. J.">
        <title>The red bayberry genome and genetic basis of sex determination.</title>
        <authorList>
            <person name="Jia H.M."/>
            <person name="Jia H.J."/>
            <person name="Cai Q.L."/>
            <person name="Wang Y."/>
            <person name="Zhao H.B."/>
            <person name="Yang W.F."/>
            <person name="Wang G.Y."/>
            <person name="Li Y.H."/>
            <person name="Zhan D.L."/>
            <person name="Shen Y.T."/>
            <person name="Niu Q.F."/>
            <person name="Chang L."/>
            <person name="Qiu J."/>
            <person name="Zhao L."/>
            <person name="Xie H.B."/>
            <person name="Fu W.Y."/>
            <person name="Jin J."/>
            <person name="Li X.W."/>
            <person name="Jiao Y."/>
            <person name="Zhou C.C."/>
            <person name="Tu T."/>
            <person name="Chai C.Y."/>
            <person name="Gao J.L."/>
            <person name="Fan L.J."/>
            <person name="van de Weg E."/>
            <person name="Wang J.Y."/>
            <person name="Gao Z.S."/>
        </authorList>
    </citation>
    <scope>NUCLEOTIDE SEQUENCE [LARGE SCALE GENOMIC DNA]</scope>
    <source>
        <tissue evidence="2">Leaves</tissue>
    </source>
</reference>
<dbReference type="GO" id="GO:0016301">
    <property type="term" value="F:kinase activity"/>
    <property type="evidence" value="ECO:0007669"/>
    <property type="project" value="UniProtKB-KW"/>
</dbReference>
<comment type="caution">
    <text evidence="2">The sequence shown here is derived from an EMBL/GenBank/DDBJ whole genome shotgun (WGS) entry which is preliminary data.</text>
</comment>
<dbReference type="PANTHER" id="PTHR47559:SF1">
    <property type="entry name" value="OS03G0844900 PROTEIN"/>
    <property type="match status" value="1"/>
</dbReference>
<accession>A0A6A1VL42</accession>
<dbReference type="AlphaFoldDB" id="A0A6A1VL42"/>
<dbReference type="OrthoDB" id="10507120at2759"/>
<dbReference type="Proteomes" id="UP000516437">
    <property type="component" value="Chromosome 5"/>
</dbReference>
<evidence type="ECO:0000313" key="3">
    <source>
        <dbReference type="Proteomes" id="UP000516437"/>
    </source>
</evidence>
<feature type="compositionally biased region" description="Polar residues" evidence="1">
    <location>
        <begin position="56"/>
        <end position="65"/>
    </location>
</feature>
<evidence type="ECO:0000256" key="1">
    <source>
        <dbReference type="SAM" id="MobiDB-lite"/>
    </source>
</evidence>
<dbReference type="InterPro" id="IPR052757">
    <property type="entry name" value="Ribosomal_protein_S1"/>
</dbReference>
<sequence>MHTQGEIPDSECVIHQTSIQSERILNHSNFSKHCLKFPARRKAFYAARVSVSGNANTEVSDQSAGTEVLDDTATSPEASRQARISADWKAAMAYKDSGFIYEGRIEGSRFAGPVFFSCWVSAILTGPHKSIHEIAKGLTGSDISIKMELISKVHYPFIVEYKDSWVEKVVGTPSYMCPDLLADIPYGSKSSIRSLGKLTSFF</sequence>
<protein>
    <submittedName>
        <fullName evidence="2">Serine/threonine-protein kinase Nek4</fullName>
    </submittedName>
</protein>
<name>A0A6A1VL42_9ROSI</name>
<keyword evidence="2" id="KW-0808">Transferase</keyword>
<dbReference type="EMBL" id="RXIC02000023">
    <property type="protein sequence ID" value="KAB1213474.1"/>
    <property type="molecule type" value="Genomic_DNA"/>
</dbReference>
<gene>
    <name evidence="2" type="ORF">CJ030_MR5G003456</name>
</gene>
<keyword evidence="2" id="KW-0418">Kinase</keyword>
<evidence type="ECO:0000313" key="2">
    <source>
        <dbReference type="EMBL" id="KAB1213474.1"/>
    </source>
</evidence>